<comment type="caution">
    <text evidence="3">The sequence shown here is derived from an EMBL/GenBank/DDBJ whole genome shotgun (WGS) entry which is preliminary data.</text>
</comment>
<feature type="signal peptide" evidence="2">
    <location>
        <begin position="1"/>
        <end position="30"/>
    </location>
</feature>
<keyword evidence="2" id="KW-0732">Signal</keyword>
<gene>
    <name evidence="3" type="ORF">ACFPWU_13090</name>
</gene>
<reference evidence="4" key="1">
    <citation type="journal article" date="2019" name="Int. J. Syst. Evol. Microbiol.">
        <title>The Global Catalogue of Microorganisms (GCM) 10K type strain sequencing project: providing services to taxonomists for standard genome sequencing and annotation.</title>
        <authorList>
            <consortium name="The Broad Institute Genomics Platform"/>
            <consortium name="The Broad Institute Genome Sequencing Center for Infectious Disease"/>
            <person name="Wu L."/>
            <person name="Ma J."/>
        </authorList>
    </citation>
    <scope>NUCLEOTIDE SEQUENCE [LARGE SCALE GENOMIC DNA]</scope>
    <source>
        <strain evidence="4">DFY28</strain>
    </source>
</reference>
<evidence type="ECO:0000256" key="2">
    <source>
        <dbReference type="SAM" id="SignalP"/>
    </source>
</evidence>
<feature type="chain" id="PRO_5045732168" description="Lipoprotein" evidence="2">
    <location>
        <begin position="31"/>
        <end position="197"/>
    </location>
</feature>
<name>A0ABW1R1J5_9ACTN</name>
<dbReference type="Proteomes" id="UP001596098">
    <property type="component" value="Unassembled WGS sequence"/>
</dbReference>
<dbReference type="EMBL" id="JBHSQI010000007">
    <property type="protein sequence ID" value="MFC6154599.1"/>
    <property type="molecule type" value="Genomic_DNA"/>
</dbReference>
<keyword evidence="4" id="KW-1185">Reference proteome</keyword>
<protein>
    <recommendedName>
        <fullName evidence="5">Lipoprotein</fullName>
    </recommendedName>
</protein>
<accession>A0ABW1R1J5</accession>
<proteinExistence type="predicted"/>
<evidence type="ECO:0000313" key="3">
    <source>
        <dbReference type="EMBL" id="MFC6154599.1"/>
    </source>
</evidence>
<dbReference type="RefSeq" id="WP_128219291.1">
    <property type="nucleotide sequence ID" value="NZ_CP034929.1"/>
</dbReference>
<evidence type="ECO:0008006" key="5">
    <source>
        <dbReference type="Google" id="ProtNLM"/>
    </source>
</evidence>
<evidence type="ECO:0000256" key="1">
    <source>
        <dbReference type="SAM" id="MobiDB-lite"/>
    </source>
</evidence>
<organism evidence="3 4">
    <name type="scientific">Nocardioides yefusunii</name>
    <dbReference type="NCBI Taxonomy" id="2500546"/>
    <lineage>
        <taxon>Bacteria</taxon>
        <taxon>Bacillati</taxon>
        <taxon>Actinomycetota</taxon>
        <taxon>Actinomycetes</taxon>
        <taxon>Propionibacteriales</taxon>
        <taxon>Nocardioidaceae</taxon>
        <taxon>Nocardioides</taxon>
    </lineage>
</organism>
<evidence type="ECO:0000313" key="4">
    <source>
        <dbReference type="Proteomes" id="UP001596098"/>
    </source>
</evidence>
<feature type="region of interest" description="Disordered" evidence="1">
    <location>
        <begin position="31"/>
        <end position="64"/>
    </location>
</feature>
<sequence>MHVSAHTAGRLALTAALPFLLVAALSGCGADPAEPKPRAAAELVGAAGGRSTTTPQPAATLPSAPVDDAVDGNTSTTVPASFPQALPVPEGAEIQRGAGECRLTWLASGAELSATAADVSAQARTNGLRTKHQSASVPGAPVPTVDAWGSPTLSPGPAVETVSFTFSGDVDASLALTVPAPGVVLGEYSVRTPACAS</sequence>